<proteinExistence type="predicted"/>
<evidence type="ECO:0000256" key="9">
    <source>
        <dbReference type="ARBA" id="ARBA00022989"/>
    </source>
</evidence>
<accession>A0A160TF87</accession>
<evidence type="ECO:0000256" key="6">
    <source>
        <dbReference type="ARBA" id="ARBA00022741"/>
    </source>
</evidence>
<dbReference type="Pfam" id="PF07696">
    <property type="entry name" value="7TMR-DISMED2"/>
    <property type="match status" value="1"/>
</dbReference>
<keyword evidence="6" id="KW-0547">Nucleotide-binding</keyword>
<dbReference type="InterPro" id="IPR050351">
    <property type="entry name" value="BphY/WalK/GraS-like"/>
</dbReference>
<dbReference type="InterPro" id="IPR013767">
    <property type="entry name" value="PAS_fold"/>
</dbReference>
<evidence type="ECO:0000313" key="15">
    <source>
        <dbReference type="EMBL" id="CUS41884.1"/>
    </source>
</evidence>
<dbReference type="Pfam" id="PF00989">
    <property type="entry name" value="PAS"/>
    <property type="match status" value="1"/>
</dbReference>
<evidence type="ECO:0000256" key="4">
    <source>
        <dbReference type="ARBA" id="ARBA00022679"/>
    </source>
</evidence>
<dbReference type="CDD" id="cd00082">
    <property type="entry name" value="HisKA"/>
    <property type="match status" value="1"/>
</dbReference>
<dbReference type="InterPro" id="IPR003594">
    <property type="entry name" value="HATPase_dom"/>
</dbReference>
<dbReference type="InterPro" id="IPR036890">
    <property type="entry name" value="HATPase_C_sf"/>
</dbReference>
<dbReference type="NCBIfam" id="TIGR00229">
    <property type="entry name" value="sensory_box"/>
    <property type="match status" value="1"/>
</dbReference>
<dbReference type="PANTHER" id="PTHR42878:SF7">
    <property type="entry name" value="SENSOR HISTIDINE KINASE GLRK"/>
    <property type="match status" value="1"/>
</dbReference>
<dbReference type="SUPFAM" id="SSF47384">
    <property type="entry name" value="Homodimeric domain of signal transducing histidine kinase"/>
    <property type="match status" value="1"/>
</dbReference>
<feature type="transmembrane region" description="Helical" evidence="12">
    <location>
        <begin position="223"/>
        <end position="240"/>
    </location>
</feature>
<feature type="domain" description="PAS" evidence="14">
    <location>
        <begin position="422"/>
        <end position="463"/>
    </location>
</feature>
<dbReference type="AlphaFoldDB" id="A0A160TF87"/>
<sequence>MRWFNKLFASIGFVIFALGNLLPAASADTPQDLERLVISAPGSQYIGRHFQYIEDHNRSYRLEDVMRSSAWQMDDKESLNFGFSDSAYWLKIKLTSDVSGNWYFWNRYSLLDKVTLYLCTADSKRRSQCRISTAGDSLPFAEREIAHPNLIFALPLTAGNSYDAYIFVDTQGTYQLPIELIDGESLRSGLLGNNILRGGYYSMMIVMGLYNLFIFFSIRDRSYLFYSAFVASFLLFHMSYEGSAFQYFWPNYPELNSIALPFFFALAQLAMSWFIPSFLRLEKYGPTSFRLFRIFSALAIVFMALALITPYRFSVSTQNLFSSLMAVSALVISISFWLKGHRGALFFTIAWVMLITGMVVGNLSSLGIAPTNLLTLFGYQFGSFFEVIFLSLALGERIIRLQDEHTRARKKVVESQQEAIRYLQRYEDIYQNSINGHFRMDDSGAIIKANKSFTKLFGYQTESELLASNMLLTDYITTKKNSAELWENLNKNKRVQGFPITIRPYNSTSDLQVLITLRHDQSDDASIWIGSTLDVTHRHQNELDLQRLQTEKTQSLRQLVMGVSHEMNTPLGNIQLATTFVEDQIASLPDKQMQQDILTGLTHITTGVHRLSELNALIRSSAVADHPHQPETLLLRVWIQDWQQRIANRFPDIDLDVDIPQRNAIWHGYAVALDQILNQLVDNSWTHNEKMRQLKQRVKINIYISMGKELVVKYFDNGIGIEPELREEIFMPFYTTQRITAKSKGLGLYQTRNLVVELMKGEISWPETNKGFSICLHLPDMAYTSQETTRIR</sequence>
<feature type="transmembrane region" description="Helical" evidence="12">
    <location>
        <begin position="320"/>
        <end position="338"/>
    </location>
</feature>
<keyword evidence="7 15" id="KW-0418">Kinase</keyword>
<evidence type="ECO:0000256" key="8">
    <source>
        <dbReference type="ARBA" id="ARBA00022840"/>
    </source>
</evidence>
<dbReference type="SUPFAM" id="SSF55785">
    <property type="entry name" value="PYP-like sensor domain (PAS domain)"/>
    <property type="match status" value="1"/>
</dbReference>
<dbReference type="Gene3D" id="3.30.565.10">
    <property type="entry name" value="Histidine kinase-like ATPase, C-terminal domain"/>
    <property type="match status" value="1"/>
</dbReference>
<dbReference type="InterPro" id="IPR005467">
    <property type="entry name" value="His_kinase_dom"/>
</dbReference>
<dbReference type="InterPro" id="IPR011623">
    <property type="entry name" value="7TMR_DISM_rcpt_extracell_dom1"/>
</dbReference>
<dbReference type="Pfam" id="PF02518">
    <property type="entry name" value="HATPase_c"/>
    <property type="match status" value="1"/>
</dbReference>
<keyword evidence="9 12" id="KW-1133">Transmembrane helix</keyword>
<organism evidence="15">
    <name type="scientific">hydrothermal vent metagenome</name>
    <dbReference type="NCBI Taxonomy" id="652676"/>
    <lineage>
        <taxon>unclassified sequences</taxon>
        <taxon>metagenomes</taxon>
        <taxon>ecological metagenomes</taxon>
    </lineage>
</organism>
<comment type="subcellular location">
    <subcellularLocation>
        <location evidence="2">Membrane</location>
        <topology evidence="2">Multi-pass membrane protein</topology>
    </subcellularLocation>
</comment>
<evidence type="ECO:0000259" key="13">
    <source>
        <dbReference type="PROSITE" id="PS50109"/>
    </source>
</evidence>
<dbReference type="InterPro" id="IPR035965">
    <property type="entry name" value="PAS-like_dom_sf"/>
</dbReference>
<feature type="transmembrane region" description="Helical" evidence="12">
    <location>
        <begin position="345"/>
        <end position="364"/>
    </location>
</feature>
<feature type="transmembrane region" description="Helical" evidence="12">
    <location>
        <begin position="198"/>
        <end position="216"/>
    </location>
</feature>
<dbReference type="Gene3D" id="1.10.287.130">
    <property type="match status" value="1"/>
</dbReference>
<evidence type="ECO:0000256" key="12">
    <source>
        <dbReference type="SAM" id="Phobius"/>
    </source>
</evidence>
<keyword evidence="10" id="KW-0902">Two-component regulatory system</keyword>
<protein>
    <recommendedName>
        <fullName evidence="3">histidine kinase</fullName>
        <ecNumber evidence="3">2.7.13.3</ecNumber>
    </recommendedName>
</protein>
<dbReference type="GO" id="GO:0000156">
    <property type="term" value="F:phosphorelay response regulator activity"/>
    <property type="evidence" value="ECO:0007669"/>
    <property type="project" value="TreeGrafter"/>
</dbReference>
<dbReference type="InterPro" id="IPR011622">
    <property type="entry name" value="7TMR_DISM_rcpt_extracell_dom2"/>
</dbReference>
<keyword evidence="11 12" id="KW-0472">Membrane</keyword>
<dbReference type="Gene3D" id="3.30.450.20">
    <property type="entry name" value="PAS domain"/>
    <property type="match status" value="1"/>
</dbReference>
<dbReference type="GO" id="GO:0016020">
    <property type="term" value="C:membrane"/>
    <property type="evidence" value="ECO:0007669"/>
    <property type="project" value="UniProtKB-SubCell"/>
</dbReference>
<dbReference type="PROSITE" id="PS50112">
    <property type="entry name" value="PAS"/>
    <property type="match status" value="1"/>
</dbReference>
<dbReference type="InterPro" id="IPR036097">
    <property type="entry name" value="HisK_dim/P_sf"/>
</dbReference>
<keyword evidence="8" id="KW-0067">ATP-binding</keyword>
<feature type="transmembrane region" description="Helical" evidence="12">
    <location>
        <begin position="291"/>
        <end position="308"/>
    </location>
</feature>
<dbReference type="GO" id="GO:0007234">
    <property type="term" value="P:osmosensory signaling via phosphorelay pathway"/>
    <property type="evidence" value="ECO:0007669"/>
    <property type="project" value="TreeGrafter"/>
</dbReference>
<dbReference type="Pfam" id="PF07695">
    <property type="entry name" value="7TMR-DISM_7TM"/>
    <property type="match status" value="1"/>
</dbReference>
<gene>
    <name evidence="15" type="ORF">MGWOODY_Tha2276</name>
</gene>
<dbReference type="SUPFAM" id="SSF55874">
    <property type="entry name" value="ATPase domain of HSP90 chaperone/DNA topoisomerase II/histidine kinase"/>
    <property type="match status" value="1"/>
</dbReference>
<reference evidence="15" key="1">
    <citation type="submission" date="2015-10" db="EMBL/GenBank/DDBJ databases">
        <authorList>
            <person name="Gilbert D.G."/>
        </authorList>
    </citation>
    <scope>NUCLEOTIDE SEQUENCE</scope>
</reference>
<dbReference type="GO" id="GO:0030295">
    <property type="term" value="F:protein kinase activator activity"/>
    <property type="evidence" value="ECO:0007669"/>
    <property type="project" value="TreeGrafter"/>
</dbReference>
<evidence type="ECO:0000256" key="2">
    <source>
        <dbReference type="ARBA" id="ARBA00004141"/>
    </source>
</evidence>
<dbReference type="InterPro" id="IPR003661">
    <property type="entry name" value="HisK_dim/P_dom"/>
</dbReference>
<feature type="transmembrane region" description="Helical" evidence="12">
    <location>
        <begin position="260"/>
        <end position="279"/>
    </location>
</feature>
<evidence type="ECO:0000256" key="3">
    <source>
        <dbReference type="ARBA" id="ARBA00012438"/>
    </source>
</evidence>
<keyword evidence="5 12" id="KW-0812">Transmembrane</keyword>
<dbReference type="GO" id="GO:0005524">
    <property type="term" value="F:ATP binding"/>
    <property type="evidence" value="ECO:0007669"/>
    <property type="project" value="UniProtKB-KW"/>
</dbReference>
<name>A0A160TF87_9ZZZZ</name>
<dbReference type="GO" id="GO:0000155">
    <property type="term" value="F:phosphorelay sensor kinase activity"/>
    <property type="evidence" value="ECO:0007669"/>
    <property type="project" value="InterPro"/>
</dbReference>
<evidence type="ECO:0000256" key="1">
    <source>
        <dbReference type="ARBA" id="ARBA00000085"/>
    </source>
</evidence>
<feature type="domain" description="Histidine kinase" evidence="13">
    <location>
        <begin position="562"/>
        <end position="782"/>
    </location>
</feature>
<keyword evidence="4" id="KW-0808">Transferase</keyword>
<dbReference type="PROSITE" id="PS50109">
    <property type="entry name" value="HIS_KIN"/>
    <property type="match status" value="1"/>
</dbReference>
<dbReference type="PANTHER" id="PTHR42878">
    <property type="entry name" value="TWO-COMPONENT HISTIDINE KINASE"/>
    <property type="match status" value="1"/>
</dbReference>
<dbReference type="SMART" id="SM00387">
    <property type="entry name" value="HATPase_c"/>
    <property type="match status" value="1"/>
</dbReference>
<evidence type="ECO:0000256" key="7">
    <source>
        <dbReference type="ARBA" id="ARBA00022777"/>
    </source>
</evidence>
<comment type="catalytic activity">
    <reaction evidence="1">
        <text>ATP + protein L-histidine = ADP + protein N-phospho-L-histidine.</text>
        <dbReference type="EC" id="2.7.13.3"/>
    </reaction>
</comment>
<dbReference type="CDD" id="cd00075">
    <property type="entry name" value="HATPase"/>
    <property type="match status" value="1"/>
</dbReference>
<dbReference type="EC" id="2.7.13.3" evidence="3"/>
<evidence type="ECO:0000256" key="10">
    <source>
        <dbReference type="ARBA" id="ARBA00023012"/>
    </source>
</evidence>
<dbReference type="GO" id="GO:0006355">
    <property type="term" value="P:regulation of DNA-templated transcription"/>
    <property type="evidence" value="ECO:0007669"/>
    <property type="project" value="InterPro"/>
</dbReference>
<dbReference type="SMART" id="SM00388">
    <property type="entry name" value="HisKA"/>
    <property type="match status" value="1"/>
</dbReference>
<dbReference type="InterPro" id="IPR000014">
    <property type="entry name" value="PAS"/>
</dbReference>
<evidence type="ECO:0000256" key="11">
    <source>
        <dbReference type="ARBA" id="ARBA00023136"/>
    </source>
</evidence>
<evidence type="ECO:0000259" key="14">
    <source>
        <dbReference type="PROSITE" id="PS50112"/>
    </source>
</evidence>
<dbReference type="EMBL" id="CZQC01000057">
    <property type="protein sequence ID" value="CUS41884.1"/>
    <property type="molecule type" value="Genomic_DNA"/>
</dbReference>
<dbReference type="Gene3D" id="2.60.40.2380">
    <property type="match status" value="1"/>
</dbReference>
<evidence type="ECO:0000256" key="5">
    <source>
        <dbReference type="ARBA" id="ARBA00022692"/>
    </source>
</evidence>